<dbReference type="EMBL" id="JAEPRD010000602">
    <property type="protein sequence ID" value="KAG2190647.1"/>
    <property type="molecule type" value="Genomic_DNA"/>
</dbReference>
<evidence type="ECO:0000313" key="2">
    <source>
        <dbReference type="Proteomes" id="UP000603453"/>
    </source>
</evidence>
<reference evidence="1" key="1">
    <citation type="submission" date="2020-12" db="EMBL/GenBank/DDBJ databases">
        <title>Metabolic potential, ecology and presence of endohyphal bacteria is reflected in genomic diversity of Mucoromycotina.</title>
        <authorList>
            <person name="Muszewska A."/>
            <person name="Okrasinska A."/>
            <person name="Steczkiewicz K."/>
            <person name="Drgas O."/>
            <person name="Orlowska M."/>
            <person name="Perlinska-Lenart U."/>
            <person name="Aleksandrzak-Piekarczyk T."/>
            <person name="Szatraj K."/>
            <person name="Zielenkiewicz U."/>
            <person name="Pilsyk S."/>
            <person name="Malc E."/>
            <person name="Mieczkowski P."/>
            <person name="Kruszewska J.S."/>
            <person name="Biernat P."/>
            <person name="Pawlowska J."/>
        </authorList>
    </citation>
    <scope>NUCLEOTIDE SEQUENCE</scope>
    <source>
        <strain evidence="1">WA0000017839</strain>
    </source>
</reference>
<dbReference type="Proteomes" id="UP000603453">
    <property type="component" value="Unassembled WGS sequence"/>
</dbReference>
<dbReference type="Gene3D" id="3.90.70.80">
    <property type="match status" value="1"/>
</dbReference>
<gene>
    <name evidence="1" type="ORF">INT47_002840</name>
</gene>
<accession>A0A8H7QDW7</accession>
<proteinExistence type="predicted"/>
<sequence>MTDFQFQNIKTDGFCGFRAVATLVYGSEDNYCQFKKEMITTLEDEKYRGHYKQMGIMVEKKGNDLW</sequence>
<dbReference type="OrthoDB" id="1915076at2759"/>
<organism evidence="1 2">
    <name type="scientific">Mucor saturninus</name>
    <dbReference type="NCBI Taxonomy" id="64648"/>
    <lineage>
        <taxon>Eukaryota</taxon>
        <taxon>Fungi</taxon>
        <taxon>Fungi incertae sedis</taxon>
        <taxon>Mucoromycota</taxon>
        <taxon>Mucoromycotina</taxon>
        <taxon>Mucoromycetes</taxon>
        <taxon>Mucorales</taxon>
        <taxon>Mucorineae</taxon>
        <taxon>Mucoraceae</taxon>
        <taxon>Mucor</taxon>
    </lineage>
</organism>
<evidence type="ECO:0000313" key="1">
    <source>
        <dbReference type="EMBL" id="KAG2190647.1"/>
    </source>
</evidence>
<keyword evidence="2" id="KW-1185">Reference proteome</keyword>
<name>A0A8H7QDW7_9FUNG</name>
<evidence type="ECO:0008006" key="3">
    <source>
        <dbReference type="Google" id="ProtNLM"/>
    </source>
</evidence>
<comment type="caution">
    <text evidence="1">The sequence shown here is derived from an EMBL/GenBank/DDBJ whole genome shotgun (WGS) entry which is preliminary data.</text>
</comment>
<protein>
    <recommendedName>
        <fullName evidence="3">OTU domain-containing protein</fullName>
    </recommendedName>
</protein>
<dbReference type="CDD" id="cd22744">
    <property type="entry name" value="OTU"/>
    <property type="match status" value="1"/>
</dbReference>
<dbReference type="AlphaFoldDB" id="A0A8H7QDW7"/>